<gene>
    <name evidence="2" type="ORF">OM076_11225</name>
</gene>
<proteinExistence type="predicted"/>
<accession>A0A9X3MSJ2</accession>
<name>A0A9X3MSJ2_9ACTN</name>
<dbReference type="RefSeq" id="WP_270039929.1">
    <property type="nucleotide sequence ID" value="NZ_JAPDOD010000007.1"/>
</dbReference>
<protein>
    <submittedName>
        <fullName evidence="2">Uncharacterized protein</fullName>
    </submittedName>
</protein>
<dbReference type="EMBL" id="JAPDOD010000007">
    <property type="protein sequence ID" value="MDA0160837.1"/>
    <property type="molecule type" value="Genomic_DNA"/>
</dbReference>
<evidence type="ECO:0000256" key="1">
    <source>
        <dbReference type="SAM" id="SignalP"/>
    </source>
</evidence>
<keyword evidence="3" id="KW-1185">Reference proteome</keyword>
<dbReference type="Proteomes" id="UP001149140">
    <property type="component" value="Unassembled WGS sequence"/>
</dbReference>
<keyword evidence="1" id="KW-0732">Signal</keyword>
<reference evidence="2" key="1">
    <citation type="submission" date="2022-10" db="EMBL/GenBank/DDBJ databases">
        <title>The WGS of Solirubrobacter ginsenosidimutans DSM 21036.</title>
        <authorList>
            <person name="Jiang Z."/>
        </authorList>
    </citation>
    <scope>NUCLEOTIDE SEQUENCE</scope>
    <source>
        <strain evidence="2">DSM 21036</strain>
    </source>
</reference>
<sequence length="639" mass="66558">MYRLALALLVLAATPAAASAAQFGELSPLTVTSPARCLRATGAPGEVVRWAPGGAEFMQATASGFGAPVHVALGDGFGDCPLAMAQPSGAAIVVEQTYDGIAFAVRDPEGAWGPAQTIAEADGHSIDNPVAAVSAGGDAVVAWTDTTLSGSDNAARLLVARRPAGGAFGTPIELQSLKTYSLAAPHIALGMQDDGTVTALWNADGAKDSLRERLFGAVAAPGAPFGPAQRLSEKLRLHQFSVTVAPDGRALAIVDEAEHTPVLERPPGGTFAKVADLGYTETLLGGSPTAALRPDGAAIVAWLDLSDVQAYAIRRDGPGPFGRPERVGARPVHAYAQELADFDGGAPAEDDGRAPRAAFAADGRPVFTWAPAHTLGGLTWTAATVATFPGGVQALSGPLRDADSVTPVMLADGRPAIGWSDVSSGGDYRLHLAIEGAPAAPEPPAPAVEIGRVVQIPHGLAIPFRCSAACDVRATVPDGISGRHSLRAAGSGRLKILPDYDPIMLRRPDSVPVQVLAGAPGVRTVARRSVTAKLRVPRLPRFLGLKAVRRGKKIAVSWHTDRPLRNARIIAVPSDDKAFEDPFLGTVVEGEGRKRFRANVDPLLGKRYIQLFLFYAPAATERRIAVVPVTRMTTTYHGG</sequence>
<feature type="signal peptide" evidence="1">
    <location>
        <begin position="1"/>
        <end position="20"/>
    </location>
</feature>
<organism evidence="2 3">
    <name type="scientific">Solirubrobacter ginsenosidimutans</name>
    <dbReference type="NCBI Taxonomy" id="490573"/>
    <lineage>
        <taxon>Bacteria</taxon>
        <taxon>Bacillati</taxon>
        <taxon>Actinomycetota</taxon>
        <taxon>Thermoleophilia</taxon>
        <taxon>Solirubrobacterales</taxon>
        <taxon>Solirubrobacteraceae</taxon>
        <taxon>Solirubrobacter</taxon>
    </lineage>
</organism>
<dbReference type="AlphaFoldDB" id="A0A9X3MSJ2"/>
<comment type="caution">
    <text evidence="2">The sequence shown here is derived from an EMBL/GenBank/DDBJ whole genome shotgun (WGS) entry which is preliminary data.</text>
</comment>
<feature type="chain" id="PRO_5040721154" evidence="1">
    <location>
        <begin position="21"/>
        <end position="639"/>
    </location>
</feature>
<evidence type="ECO:0000313" key="2">
    <source>
        <dbReference type="EMBL" id="MDA0160837.1"/>
    </source>
</evidence>
<evidence type="ECO:0000313" key="3">
    <source>
        <dbReference type="Proteomes" id="UP001149140"/>
    </source>
</evidence>